<feature type="non-terminal residue" evidence="3">
    <location>
        <position position="1"/>
    </location>
</feature>
<dbReference type="InterPro" id="IPR009057">
    <property type="entry name" value="Homeodomain-like_sf"/>
</dbReference>
<dbReference type="Pfam" id="PF13358">
    <property type="entry name" value="DDE_3"/>
    <property type="match status" value="1"/>
</dbReference>
<feature type="domain" description="Winged helix-turn helix" evidence="2">
    <location>
        <begin position="32"/>
        <end position="91"/>
    </location>
</feature>
<dbReference type="GO" id="GO:0003676">
    <property type="term" value="F:nucleic acid binding"/>
    <property type="evidence" value="ECO:0007669"/>
    <property type="project" value="InterPro"/>
</dbReference>
<dbReference type="InterPro" id="IPR036397">
    <property type="entry name" value="RNaseH_sf"/>
</dbReference>
<proteinExistence type="predicted"/>
<feature type="non-terminal residue" evidence="3">
    <location>
        <position position="189"/>
    </location>
</feature>
<dbReference type="InterPro" id="IPR047655">
    <property type="entry name" value="Transpos_IS630-like"/>
</dbReference>
<evidence type="ECO:0000259" key="1">
    <source>
        <dbReference type="Pfam" id="PF13358"/>
    </source>
</evidence>
<evidence type="ECO:0000259" key="2">
    <source>
        <dbReference type="Pfam" id="PF13592"/>
    </source>
</evidence>
<dbReference type="AlphaFoldDB" id="A0A966G0R3"/>
<dbReference type="InterPro" id="IPR038717">
    <property type="entry name" value="Tc1-like_DDE_dom"/>
</dbReference>
<evidence type="ECO:0000313" key="3">
    <source>
        <dbReference type="EMBL" id="NCS58024.1"/>
    </source>
</evidence>
<dbReference type="EMBL" id="JAADAI010000190">
    <property type="protein sequence ID" value="NCS58024.1"/>
    <property type="molecule type" value="Genomic_DNA"/>
</dbReference>
<accession>A0A966G0R3</accession>
<organism evidence="3 4">
    <name type="scientific">Microcystis aeruginosa G11-04</name>
    <dbReference type="NCBI Taxonomy" id="2685956"/>
    <lineage>
        <taxon>Bacteria</taxon>
        <taxon>Bacillati</taxon>
        <taxon>Cyanobacteriota</taxon>
        <taxon>Cyanophyceae</taxon>
        <taxon>Oscillatoriophycideae</taxon>
        <taxon>Chroococcales</taxon>
        <taxon>Microcystaceae</taxon>
        <taxon>Microcystis</taxon>
    </lineage>
</organism>
<dbReference type="SUPFAM" id="SSF46689">
    <property type="entry name" value="Homeodomain-like"/>
    <property type="match status" value="1"/>
</dbReference>
<dbReference type="NCBIfam" id="NF033545">
    <property type="entry name" value="transpos_IS630"/>
    <property type="match status" value="1"/>
</dbReference>
<dbReference type="Pfam" id="PF13592">
    <property type="entry name" value="HTH_33"/>
    <property type="match status" value="1"/>
</dbReference>
<dbReference type="InterPro" id="IPR025959">
    <property type="entry name" value="Winged_HTH_dom"/>
</dbReference>
<comment type="caution">
    <text evidence="3">The sequence shown here is derived from an EMBL/GenBank/DDBJ whole genome shotgun (WGS) entry which is preliminary data.</text>
</comment>
<evidence type="ECO:0000313" key="4">
    <source>
        <dbReference type="Proteomes" id="UP000799330"/>
    </source>
</evidence>
<dbReference type="Proteomes" id="UP000799330">
    <property type="component" value="Unassembled WGS sequence"/>
</dbReference>
<protein>
    <submittedName>
        <fullName evidence="3">IS630 family transposase</fullName>
    </submittedName>
</protein>
<feature type="domain" description="Tc1-like transposase DDE" evidence="1">
    <location>
        <begin position="107"/>
        <end position="184"/>
    </location>
</feature>
<sequence length="189" mass="22723">GRKNGNHKKATEEYINLLLKIVDEDPKELGYEFGRWTAARLAEHLEKETGIKLSGSQVRRILRRKKYVYIWAKYSLEDKQDKKLRKAFKEKLDEYLKLAKEKPESIQVWFWDECGFSLRVIRRRAWTKKGKRKKVNGQRKRGRVNVMGALRYNDKKRVCFMIKKGNSETFHEQLKKLHEEIRQEWINLG</sequence>
<gene>
    <name evidence="3" type="ORF">GPJ16_14225</name>
</gene>
<name>A0A966G0R3_MICAE</name>
<reference evidence="3" key="1">
    <citation type="journal article" date="2019" name="Mol. Ecol.">
        <title>Genome evolution and host-microbiome shifts correspond with intraspecific niche divergence within harmful algal bloom-forming Microcystis aeruginosa.</title>
        <authorList>
            <person name="Jackrel S.L."/>
            <person name="White J.D."/>
            <person name="Evans J.T."/>
            <person name="Buffin K."/>
            <person name="Hayden K."/>
            <person name="Sarnelle O."/>
            <person name="Denef V.J."/>
        </authorList>
    </citation>
    <scope>NUCLEOTIDE SEQUENCE</scope>
    <source>
        <strain evidence="3">G11-04</strain>
    </source>
</reference>
<dbReference type="Gene3D" id="3.30.420.10">
    <property type="entry name" value="Ribonuclease H-like superfamily/Ribonuclease H"/>
    <property type="match status" value="1"/>
</dbReference>